<protein>
    <submittedName>
        <fullName evidence="4">Short-subunit dehydrogenase</fullName>
    </submittedName>
</protein>
<dbReference type="SUPFAM" id="SSF51735">
    <property type="entry name" value="NAD(P)-binding Rossmann-fold domains"/>
    <property type="match status" value="1"/>
</dbReference>
<dbReference type="PRINTS" id="PR00081">
    <property type="entry name" value="GDHRDH"/>
</dbReference>
<accession>A0ABT6KSA8</accession>
<keyword evidence="2" id="KW-0560">Oxidoreductase</keyword>
<comment type="caution">
    <text evidence="4">The sequence shown here is derived from an EMBL/GenBank/DDBJ whole genome shotgun (WGS) entry which is preliminary data.</text>
</comment>
<evidence type="ECO:0000313" key="5">
    <source>
        <dbReference type="Proteomes" id="UP001160142"/>
    </source>
</evidence>
<evidence type="ECO:0000313" key="4">
    <source>
        <dbReference type="EMBL" id="MDH6182064.1"/>
    </source>
</evidence>
<dbReference type="EMBL" id="JARXVQ010000001">
    <property type="protein sequence ID" value="MDH6182064.1"/>
    <property type="molecule type" value="Genomic_DNA"/>
</dbReference>
<dbReference type="PANTHER" id="PTHR44196:SF2">
    <property type="entry name" value="SHORT-CHAIN DEHYDROGENASE-RELATED"/>
    <property type="match status" value="1"/>
</dbReference>
<comment type="similarity">
    <text evidence="1 3">Belongs to the short-chain dehydrogenases/reductases (SDR) family.</text>
</comment>
<dbReference type="PANTHER" id="PTHR44196">
    <property type="entry name" value="DEHYDROGENASE/REDUCTASE SDR FAMILY MEMBER 7B"/>
    <property type="match status" value="1"/>
</dbReference>
<dbReference type="InterPro" id="IPR036291">
    <property type="entry name" value="NAD(P)-bd_dom_sf"/>
</dbReference>
<keyword evidence="5" id="KW-1185">Reference proteome</keyword>
<dbReference type="CDD" id="cd05233">
    <property type="entry name" value="SDR_c"/>
    <property type="match status" value="1"/>
</dbReference>
<organism evidence="4 5">
    <name type="scientific">Antiquaquibacter oligotrophicus</name>
    <dbReference type="NCBI Taxonomy" id="2880260"/>
    <lineage>
        <taxon>Bacteria</taxon>
        <taxon>Bacillati</taxon>
        <taxon>Actinomycetota</taxon>
        <taxon>Actinomycetes</taxon>
        <taxon>Micrococcales</taxon>
        <taxon>Microbacteriaceae</taxon>
        <taxon>Antiquaquibacter</taxon>
    </lineage>
</organism>
<dbReference type="Pfam" id="PF00106">
    <property type="entry name" value="adh_short"/>
    <property type="match status" value="1"/>
</dbReference>
<evidence type="ECO:0000256" key="3">
    <source>
        <dbReference type="RuleBase" id="RU000363"/>
    </source>
</evidence>
<sequence>MDYSTSTALITGASSGVGAQFAVDLAARGADLVLVARRHDRLEELRHRLESDHGSKVTIVPLDLAEPHPAAALRRALEERGIRITMLVNNAGLGSSSSLLSAAPDVVHDQIAVNISALVDLTREFLPDLIASGNGVLVNVASMAALQPIPGLAVYAASKTFVHRFTSAIAYEVRDEPVKVLTLVPGATRTEFWQTAGMVETGTSFETPADVVATALTALDRRRTPLVAISGPRNRAMARLLALLPLSERMILNAASRARAASNPGPVAAG</sequence>
<dbReference type="InterPro" id="IPR002347">
    <property type="entry name" value="SDR_fam"/>
</dbReference>
<dbReference type="PROSITE" id="PS00061">
    <property type="entry name" value="ADH_SHORT"/>
    <property type="match status" value="1"/>
</dbReference>
<evidence type="ECO:0000256" key="1">
    <source>
        <dbReference type="ARBA" id="ARBA00006484"/>
    </source>
</evidence>
<name>A0ABT6KSA8_9MICO</name>
<dbReference type="Gene3D" id="3.40.50.720">
    <property type="entry name" value="NAD(P)-binding Rossmann-like Domain"/>
    <property type="match status" value="1"/>
</dbReference>
<gene>
    <name evidence="4" type="ORF">M2152_002246</name>
</gene>
<dbReference type="Proteomes" id="UP001160142">
    <property type="component" value="Unassembled WGS sequence"/>
</dbReference>
<dbReference type="RefSeq" id="WP_322134354.1">
    <property type="nucleotide sequence ID" value="NZ_CP085036.1"/>
</dbReference>
<evidence type="ECO:0000256" key="2">
    <source>
        <dbReference type="ARBA" id="ARBA00023002"/>
    </source>
</evidence>
<dbReference type="PIRSF" id="PIRSF000126">
    <property type="entry name" value="11-beta-HSD1"/>
    <property type="match status" value="1"/>
</dbReference>
<dbReference type="InterPro" id="IPR020904">
    <property type="entry name" value="Sc_DH/Rdtase_CS"/>
</dbReference>
<proteinExistence type="inferred from homology"/>
<dbReference type="PRINTS" id="PR00080">
    <property type="entry name" value="SDRFAMILY"/>
</dbReference>
<reference evidence="4 5" key="1">
    <citation type="submission" date="2023-04" db="EMBL/GenBank/DDBJ databases">
        <title>Genome Encyclopedia of Bacteria and Archaea VI: Functional Genomics of Type Strains.</title>
        <authorList>
            <person name="Whitman W."/>
        </authorList>
    </citation>
    <scope>NUCLEOTIDE SEQUENCE [LARGE SCALE GENOMIC DNA]</scope>
    <source>
        <strain evidence="4 5">SG_E_30_P1</strain>
    </source>
</reference>